<accession>A0ABT8WV50</accession>
<dbReference type="RefSeq" id="WP_303304299.1">
    <property type="nucleotide sequence ID" value="NZ_BAABDA010000060.1"/>
</dbReference>
<comment type="caution">
    <text evidence="1">The sequence shown here is derived from an EMBL/GenBank/DDBJ whole genome shotgun (WGS) entry which is preliminary data.</text>
</comment>
<evidence type="ECO:0000313" key="2">
    <source>
        <dbReference type="Proteomes" id="UP001176806"/>
    </source>
</evidence>
<name>A0ABT8WV50_9FLAO</name>
<organism evidence="1 2">
    <name type="scientific">Flavivirga jejuensis</name>
    <dbReference type="NCBI Taxonomy" id="870487"/>
    <lineage>
        <taxon>Bacteria</taxon>
        <taxon>Pseudomonadati</taxon>
        <taxon>Bacteroidota</taxon>
        <taxon>Flavobacteriia</taxon>
        <taxon>Flavobacteriales</taxon>
        <taxon>Flavobacteriaceae</taxon>
        <taxon>Flavivirga</taxon>
    </lineage>
</organism>
<dbReference type="InterPro" id="IPR018534">
    <property type="entry name" value="Tet_reg_excision_RteC"/>
</dbReference>
<evidence type="ECO:0000313" key="1">
    <source>
        <dbReference type="EMBL" id="MDO5976964.1"/>
    </source>
</evidence>
<reference evidence="1" key="1">
    <citation type="submission" date="2023-07" db="EMBL/GenBank/DDBJ databases">
        <title>Two novel species in the genus Flavivirga.</title>
        <authorList>
            <person name="Kwon K."/>
        </authorList>
    </citation>
    <scope>NUCLEOTIDE SEQUENCE</scope>
    <source>
        <strain evidence="1">KACC 14158</strain>
    </source>
</reference>
<dbReference type="Pfam" id="PF09357">
    <property type="entry name" value="RteC"/>
    <property type="match status" value="1"/>
</dbReference>
<gene>
    <name evidence="1" type="ORF">Q4Q40_22415</name>
</gene>
<protein>
    <submittedName>
        <fullName evidence="1">RteC domain-containing protein</fullName>
    </submittedName>
</protein>
<dbReference type="Proteomes" id="UP001176806">
    <property type="component" value="Unassembled WGS sequence"/>
</dbReference>
<sequence>MDLKILSKELSDELDNVQLITLDVVKQADLSIVLCRNLISKFKKAITKKGFENDKMEIEFFKEIKQIPLSNLIYYSELRSFEIQYPKGNTTFKKQAIVKKINKLNRFFVVNMDFVQYIEQEHMYLDDHYFTRIYFNNFNATHSKYYYRDPDFSTSHDLLLAKLTANKRLIKYLEERFKNVNRRNGAKIKNVVKGFKWTASKSALVELIYALNYNRAINNGEIELKEMVIRFQEIFDFDMKDFYKTYSEIKARKKSRTKFLDELSEGLMSRMNKEDD</sequence>
<keyword evidence="2" id="KW-1185">Reference proteome</keyword>
<proteinExistence type="predicted"/>
<dbReference type="EMBL" id="JAUOEL010000010">
    <property type="protein sequence ID" value="MDO5976964.1"/>
    <property type="molecule type" value="Genomic_DNA"/>
</dbReference>